<comment type="similarity">
    <text evidence="1">Belongs to the peptidase A1 family.</text>
</comment>
<evidence type="ECO:0000313" key="7">
    <source>
        <dbReference type="EMBL" id="KAK4596413.1"/>
    </source>
</evidence>
<keyword evidence="8" id="KW-1185">Reference proteome</keyword>
<evidence type="ECO:0000259" key="6">
    <source>
        <dbReference type="PROSITE" id="PS51767"/>
    </source>
</evidence>
<dbReference type="Gene3D" id="2.40.70.10">
    <property type="entry name" value="Acid Proteases"/>
    <property type="match status" value="3"/>
</dbReference>
<dbReference type="GO" id="GO:0006508">
    <property type="term" value="P:proteolysis"/>
    <property type="evidence" value="ECO:0007669"/>
    <property type="project" value="UniProtKB-KW"/>
</dbReference>
<dbReference type="GO" id="GO:0004190">
    <property type="term" value="F:aspartic-type endopeptidase activity"/>
    <property type="evidence" value="ECO:0007669"/>
    <property type="project" value="UniProtKB-KW"/>
</dbReference>
<dbReference type="InterPro" id="IPR032861">
    <property type="entry name" value="TAXi_N"/>
</dbReference>
<dbReference type="CDD" id="cd05476">
    <property type="entry name" value="pepsin_A_like_plant"/>
    <property type="match status" value="1"/>
</dbReference>
<sequence length="360" mass="40974">LALHFQSMNFTNATKQGIKALEPKIVYHPRNFYVAQMDIGTTPYSALLVVDTGSETTWVQGEGCTSCFPLCVGNFKYKESRSISPVSCDDPLCFPRICEDNICVYEINYKDHSHSRGYLSSDTFTFPAHGGERVSYENVVFGVGLDNQNIAFTGVLHLGHGYQSILWQLEAETDLRFSYCLSYWTNTQDTHTYLHFGKDAQIRGTNQEIVQTTPLIPNVNMYYVEVLSISMEGKKLPIDPVEFQLRSDFKGGFAIDTGSALTYLVQNAYNILPYDLCYDVIPTENKKFPSLTIHFLRANLELGSHRVFQLFYDDTFCMFILPTSQQGTNILGAFQQADYRFLFDVGTSEMNFIQEKCYFN</sequence>
<dbReference type="Pfam" id="PF14543">
    <property type="entry name" value="TAXi_N"/>
    <property type="match status" value="1"/>
</dbReference>
<evidence type="ECO:0000256" key="1">
    <source>
        <dbReference type="ARBA" id="ARBA00007447"/>
    </source>
</evidence>
<gene>
    <name evidence="7" type="ORF">RGQ29_014445</name>
</gene>
<organism evidence="7 8">
    <name type="scientific">Quercus rubra</name>
    <name type="common">Northern red oak</name>
    <name type="synonym">Quercus borealis</name>
    <dbReference type="NCBI Taxonomy" id="3512"/>
    <lineage>
        <taxon>Eukaryota</taxon>
        <taxon>Viridiplantae</taxon>
        <taxon>Streptophyta</taxon>
        <taxon>Embryophyta</taxon>
        <taxon>Tracheophyta</taxon>
        <taxon>Spermatophyta</taxon>
        <taxon>Magnoliopsida</taxon>
        <taxon>eudicotyledons</taxon>
        <taxon>Gunneridae</taxon>
        <taxon>Pentapetalae</taxon>
        <taxon>rosids</taxon>
        <taxon>fabids</taxon>
        <taxon>Fagales</taxon>
        <taxon>Fagaceae</taxon>
        <taxon>Quercus</taxon>
    </lineage>
</organism>
<dbReference type="PANTHER" id="PTHR47967">
    <property type="entry name" value="OS07G0603500 PROTEIN-RELATED"/>
    <property type="match status" value="1"/>
</dbReference>
<dbReference type="InterPro" id="IPR033121">
    <property type="entry name" value="PEPTIDASE_A1"/>
</dbReference>
<proteinExistence type="inferred from homology"/>
<dbReference type="EMBL" id="JAXUIC010000003">
    <property type="protein sequence ID" value="KAK4596413.1"/>
    <property type="molecule type" value="Genomic_DNA"/>
</dbReference>
<dbReference type="PROSITE" id="PS51767">
    <property type="entry name" value="PEPTIDASE_A1"/>
    <property type="match status" value="1"/>
</dbReference>
<dbReference type="InterPro" id="IPR021109">
    <property type="entry name" value="Peptidase_aspartic_dom_sf"/>
</dbReference>
<dbReference type="InterPro" id="IPR051708">
    <property type="entry name" value="Plant_Aspart_Prot_A1"/>
</dbReference>
<evidence type="ECO:0000256" key="2">
    <source>
        <dbReference type="ARBA" id="ARBA00022670"/>
    </source>
</evidence>
<keyword evidence="5" id="KW-0325">Glycoprotein</keyword>
<reference evidence="7 8" key="1">
    <citation type="journal article" date="2023" name="G3 (Bethesda)">
        <title>A haplotype-resolved chromosome-scale genome for Quercus rubra L. provides insights into the genetics of adaptive traits for red oak species.</title>
        <authorList>
            <person name="Kapoor B."/>
            <person name="Jenkins J."/>
            <person name="Schmutz J."/>
            <person name="Zhebentyayeva T."/>
            <person name="Kuelheim C."/>
            <person name="Coggeshall M."/>
            <person name="Heim C."/>
            <person name="Lasky J.R."/>
            <person name="Leites L."/>
            <person name="Islam-Faridi N."/>
            <person name="Romero-Severson J."/>
            <person name="DeLeo V.L."/>
            <person name="Lucas S.M."/>
            <person name="Lazic D."/>
            <person name="Gailing O."/>
            <person name="Carlson J."/>
            <person name="Staton M."/>
        </authorList>
    </citation>
    <scope>NUCLEOTIDE SEQUENCE [LARGE SCALE GENOMIC DNA]</scope>
    <source>
        <strain evidence="7">Pseudo-F2</strain>
    </source>
</reference>
<evidence type="ECO:0000256" key="3">
    <source>
        <dbReference type="ARBA" id="ARBA00022750"/>
    </source>
</evidence>
<dbReference type="AlphaFoldDB" id="A0AAN7FMH4"/>
<keyword evidence="4" id="KW-0378">Hydrolase</keyword>
<dbReference type="InterPro" id="IPR032799">
    <property type="entry name" value="TAXi_C"/>
</dbReference>
<accession>A0AAN7FMH4</accession>
<dbReference type="SUPFAM" id="SSF50630">
    <property type="entry name" value="Acid proteases"/>
    <property type="match status" value="1"/>
</dbReference>
<keyword evidence="3" id="KW-0064">Aspartyl protease</keyword>
<evidence type="ECO:0000256" key="5">
    <source>
        <dbReference type="ARBA" id="ARBA00023180"/>
    </source>
</evidence>
<dbReference type="InterPro" id="IPR034161">
    <property type="entry name" value="Pepsin-like_plant"/>
</dbReference>
<evidence type="ECO:0000256" key="4">
    <source>
        <dbReference type="ARBA" id="ARBA00022801"/>
    </source>
</evidence>
<keyword evidence="2" id="KW-0645">Protease</keyword>
<dbReference type="PANTHER" id="PTHR47967:SF136">
    <property type="match status" value="1"/>
</dbReference>
<dbReference type="Pfam" id="PF14541">
    <property type="entry name" value="TAXi_C"/>
    <property type="match status" value="2"/>
</dbReference>
<evidence type="ECO:0000313" key="8">
    <source>
        <dbReference type="Proteomes" id="UP001324115"/>
    </source>
</evidence>
<protein>
    <recommendedName>
        <fullName evidence="6">Peptidase A1 domain-containing protein</fullName>
    </recommendedName>
</protein>
<comment type="caution">
    <text evidence="7">The sequence shown here is derived from an EMBL/GenBank/DDBJ whole genome shotgun (WGS) entry which is preliminary data.</text>
</comment>
<feature type="non-terminal residue" evidence="7">
    <location>
        <position position="1"/>
    </location>
</feature>
<feature type="domain" description="Peptidase A1" evidence="6">
    <location>
        <begin position="33"/>
        <end position="353"/>
    </location>
</feature>
<name>A0AAN7FMH4_QUERU</name>
<dbReference type="Proteomes" id="UP001324115">
    <property type="component" value="Unassembled WGS sequence"/>
</dbReference>